<accession>A0A9E2L263</accession>
<organism evidence="1 2">
    <name type="scientific">Candidatus Treponema excrementipullorum</name>
    <dbReference type="NCBI Taxonomy" id="2838768"/>
    <lineage>
        <taxon>Bacteria</taxon>
        <taxon>Pseudomonadati</taxon>
        <taxon>Spirochaetota</taxon>
        <taxon>Spirochaetia</taxon>
        <taxon>Spirochaetales</taxon>
        <taxon>Treponemataceae</taxon>
        <taxon>Treponema</taxon>
    </lineage>
</organism>
<dbReference type="Proteomes" id="UP000823914">
    <property type="component" value="Unassembled WGS sequence"/>
</dbReference>
<dbReference type="EMBL" id="JAHLFV010000095">
    <property type="protein sequence ID" value="MBU3849741.1"/>
    <property type="molecule type" value="Genomic_DNA"/>
</dbReference>
<evidence type="ECO:0000313" key="2">
    <source>
        <dbReference type="Proteomes" id="UP000823914"/>
    </source>
</evidence>
<sequence length="180" mass="19528">MARGEGTQMKNSLSRISIADLIAAPLKAAADAQMELANSTVDFIRTVGIEQKDDGTAHTRSLSFTLYREEHDGTGETLSIQAPLLAIVPVPNLAVEEVNVEFQMEVTSTTKEEKSFSVENDEMPEQNGVTVCGKVSAQATGTRESNQSAKYQIQVKARQQQMPEGLSRVLDILAQSVQST</sequence>
<dbReference type="Pfam" id="PF11655">
    <property type="entry name" value="DUF2589"/>
    <property type="match status" value="1"/>
</dbReference>
<dbReference type="AlphaFoldDB" id="A0A9E2L263"/>
<name>A0A9E2L263_9SPIR</name>
<protein>
    <submittedName>
        <fullName evidence="1">DUF2589 domain-containing protein</fullName>
    </submittedName>
</protein>
<reference evidence="1" key="1">
    <citation type="journal article" date="2021" name="PeerJ">
        <title>Extensive microbial diversity within the chicken gut microbiome revealed by metagenomics and culture.</title>
        <authorList>
            <person name="Gilroy R."/>
            <person name="Ravi A."/>
            <person name="Getino M."/>
            <person name="Pursley I."/>
            <person name="Horton D.L."/>
            <person name="Alikhan N.F."/>
            <person name="Baker D."/>
            <person name="Gharbi K."/>
            <person name="Hall N."/>
            <person name="Watson M."/>
            <person name="Adriaenssens E.M."/>
            <person name="Foster-Nyarko E."/>
            <person name="Jarju S."/>
            <person name="Secka A."/>
            <person name="Antonio M."/>
            <person name="Oren A."/>
            <person name="Chaudhuri R.R."/>
            <person name="La Ragione R."/>
            <person name="Hildebrand F."/>
            <person name="Pallen M.J."/>
        </authorList>
    </citation>
    <scope>NUCLEOTIDE SEQUENCE</scope>
    <source>
        <strain evidence="1">Gambia15-2214</strain>
    </source>
</reference>
<gene>
    <name evidence="1" type="ORF">IAA16_04170</name>
</gene>
<evidence type="ECO:0000313" key="1">
    <source>
        <dbReference type="EMBL" id="MBU3849741.1"/>
    </source>
</evidence>
<reference evidence="1" key="2">
    <citation type="submission" date="2021-04" db="EMBL/GenBank/DDBJ databases">
        <authorList>
            <person name="Gilroy R."/>
        </authorList>
    </citation>
    <scope>NUCLEOTIDE SEQUENCE</scope>
    <source>
        <strain evidence="1">Gambia15-2214</strain>
    </source>
</reference>
<comment type="caution">
    <text evidence="1">The sequence shown here is derived from an EMBL/GenBank/DDBJ whole genome shotgun (WGS) entry which is preliminary data.</text>
</comment>
<dbReference type="InterPro" id="IPR024510">
    <property type="entry name" value="DUF2589"/>
</dbReference>
<proteinExistence type="predicted"/>